<reference evidence="3" key="1">
    <citation type="submission" date="2023-06" db="EMBL/GenBank/DDBJ databases">
        <authorList>
            <consortium name="Lawrence Berkeley National Laboratory"/>
            <person name="Ahrendt S."/>
            <person name="Sahu N."/>
            <person name="Indic B."/>
            <person name="Wong-Bajracharya J."/>
            <person name="Merenyi Z."/>
            <person name="Ke H.-M."/>
            <person name="Monk M."/>
            <person name="Kocsube S."/>
            <person name="Drula E."/>
            <person name="Lipzen A."/>
            <person name="Balint B."/>
            <person name="Henrissat B."/>
            <person name="Andreopoulos B."/>
            <person name="Martin F.M."/>
            <person name="Harder C.B."/>
            <person name="Rigling D."/>
            <person name="Ford K.L."/>
            <person name="Foster G.D."/>
            <person name="Pangilinan J."/>
            <person name="Papanicolaou A."/>
            <person name="Barry K."/>
            <person name="LaButti K."/>
            <person name="Viragh M."/>
            <person name="Koriabine M."/>
            <person name="Yan M."/>
            <person name="Riley R."/>
            <person name="Champramary S."/>
            <person name="Plett K.L."/>
            <person name="Tsai I.J."/>
            <person name="Slot J."/>
            <person name="Sipos G."/>
            <person name="Plett J."/>
            <person name="Nagy L.G."/>
            <person name="Grigoriev I.V."/>
        </authorList>
    </citation>
    <scope>NUCLEOTIDE SEQUENCE</scope>
    <source>
        <strain evidence="3">FPL87.14</strain>
    </source>
</reference>
<feature type="compositionally biased region" description="Basic and acidic residues" evidence="1">
    <location>
        <begin position="152"/>
        <end position="175"/>
    </location>
</feature>
<gene>
    <name evidence="3" type="ORF">EV421DRAFT_836755</name>
</gene>
<evidence type="ECO:0000256" key="2">
    <source>
        <dbReference type="SAM" id="SignalP"/>
    </source>
</evidence>
<feature type="region of interest" description="Disordered" evidence="1">
    <location>
        <begin position="68"/>
        <end position="105"/>
    </location>
</feature>
<feature type="signal peptide" evidence="2">
    <location>
        <begin position="1"/>
        <end position="19"/>
    </location>
</feature>
<organism evidence="3 4">
    <name type="scientific">Armillaria borealis</name>
    <dbReference type="NCBI Taxonomy" id="47425"/>
    <lineage>
        <taxon>Eukaryota</taxon>
        <taxon>Fungi</taxon>
        <taxon>Dikarya</taxon>
        <taxon>Basidiomycota</taxon>
        <taxon>Agaricomycotina</taxon>
        <taxon>Agaricomycetes</taxon>
        <taxon>Agaricomycetidae</taxon>
        <taxon>Agaricales</taxon>
        <taxon>Marasmiineae</taxon>
        <taxon>Physalacriaceae</taxon>
        <taxon>Armillaria</taxon>
    </lineage>
</organism>
<proteinExistence type="predicted"/>
<keyword evidence="2" id="KW-0732">Signal</keyword>
<name>A0AA39IEQ7_9AGAR</name>
<accession>A0AA39IEQ7</accession>
<comment type="caution">
    <text evidence="3">The sequence shown here is derived from an EMBL/GenBank/DDBJ whole genome shotgun (WGS) entry which is preliminary data.</text>
</comment>
<feature type="region of interest" description="Disordered" evidence="1">
    <location>
        <begin position="150"/>
        <end position="175"/>
    </location>
</feature>
<dbReference type="AlphaFoldDB" id="A0AA39IEQ7"/>
<dbReference type="EMBL" id="JAUEPT010000360">
    <property type="protein sequence ID" value="KAK0421692.1"/>
    <property type="molecule type" value="Genomic_DNA"/>
</dbReference>
<evidence type="ECO:0000256" key="1">
    <source>
        <dbReference type="SAM" id="MobiDB-lite"/>
    </source>
</evidence>
<evidence type="ECO:0000313" key="3">
    <source>
        <dbReference type="EMBL" id="KAK0421692.1"/>
    </source>
</evidence>
<feature type="chain" id="PRO_5041280723" description="Secreted protein" evidence="2">
    <location>
        <begin position="20"/>
        <end position="175"/>
    </location>
</feature>
<dbReference type="Proteomes" id="UP001175226">
    <property type="component" value="Unassembled WGS sequence"/>
</dbReference>
<sequence length="175" mass="19833">MILLWLMFLYLGCPPLALQYLQRVSPRTISIPSSPPNDSRFVKCSDAVPSNVRPGNGHDFWPETTYRIPGSGGIKGCSSRQGEDRDRSQTRPQRRLATFSPSNPPNVVCPSNMSNVVLPLRYIPHPPSDNGSRKVLWRYSQECMRQPSGRFLTRDDVSHSREWASGRRDMEDSSE</sequence>
<protein>
    <recommendedName>
        <fullName evidence="5">Secreted protein</fullName>
    </recommendedName>
</protein>
<evidence type="ECO:0008006" key="5">
    <source>
        <dbReference type="Google" id="ProtNLM"/>
    </source>
</evidence>
<evidence type="ECO:0000313" key="4">
    <source>
        <dbReference type="Proteomes" id="UP001175226"/>
    </source>
</evidence>
<keyword evidence="4" id="KW-1185">Reference proteome</keyword>